<comment type="similarity">
    <text evidence="6">Belongs to the ARTD/PARP family.</text>
</comment>
<dbReference type="Pfam" id="PF12796">
    <property type="entry name" value="Ank_2"/>
    <property type="match status" value="1"/>
</dbReference>
<dbReference type="PRINTS" id="PR01415">
    <property type="entry name" value="ANKYRIN"/>
</dbReference>
<feature type="repeat" description="ANK" evidence="8">
    <location>
        <begin position="45"/>
        <end position="77"/>
    </location>
</feature>
<keyword evidence="2" id="KW-0328">Glycosyltransferase</keyword>
<dbReference type="PROSITE" id="PS50088">
    <property type="entry name" value="ANK_REPEAT"/>
    <property type="match status" value="4"/>
</dbReference>
<sequence length="499" mass="56383">MSHAEINYEPQAMDLHRACRIGDLHAIQFAYEAQPQKINEKDAGLGWAPLYRSVICGHYEASEYLLSKGADPNISNNLGETPLHQAADNSQYQMAELLLANRANPNFQQNDGDSPLHHSAFRGDAKMIKLLLEFGADPNLPNYMFGRTPLHYAVDCGYLDCVKIMIIHGADPSIRDKQGKSAYDLTNDGKIFEILNRKSCNTDQTEEHTEEQSAVFLSPNSVFMSPSSQGALSPISEVASYDFSDFGVNDKTNTQGQVLDTFGKDKGQETKNNSYHDTTVQSSTKSHRVNKDYELKPLFNWLDKLDLSDLYEIMVSAGYDDVQSMSAQMLTPMPITEQHLASIGIAKPGHYRRILMKLEEEAGLFRINPYRKPQSAEWAGNKGVLKCCTTPDGATAGIYSPPTIKEWLDTMSLGFLLENFIDSGYDDYESMMLMMFTHRQMTHEILEKDLKIKTAAYRKKILNRLEQDKKYYAPRFQLSPEIVYFEESKGVACEMCRLM</sequence>
<keyword evidence="5 8" id="KW-0040">ANK repeat</keyword>
<evidence type="ECO:0000256" key="8">
    <source>
        <dbReference type="PROSITE-ProRule" id="PRU00023"/>
    </source>
</evidence>
<reference evidence="11" key="1">
    <citation type="submission" date="2021-09" db="EMBL/GenBank/DDBJ databases">
        <authorList>
            <consortium name="AG Swart"/>
            <person name="Singh M."/>
            <person name="Singh A."/>
            <person name="Seah K."/>
            <person name="Emmerich C."/>
        </authorList>
    </citation>
    <scope>NUCLEOTIDE SEQUENCE</scope>
    <source>
        <strain evidence="11">ATCC30299</strain>
    </source>
</reference>
<protein>
    <recommendedName>
        <fullName evidence="1">NAD(+) ADP-ribosyltransferase</fullName>
        <ecNumber evidence="1">2.4.2.30</ecNumber>
    </recommendedName>
</protein>
<evidence type="ECO:0000256" key="3">
    <source>
        <dbReference type="ARBA" id="ARBA00022695"/>
    </source>
</evidence>
<evidence type="ECO:0000313" key="12">
    <source>
        <dbReference type="Proteomes" id="UP001162131"/>
    </source>
</evidence>
<dbReference type="AlphaFoldDB" id="A0AAU9ITC2"/>
<feature type="compositionally biased region" description="Polar residues" evidence="9">
    <location>
        <begin position="270"/>
        <end position="283"/>
    </location>
</feature>
<evidence type="ECO:0000256" key="7">
    <source>
        <dbReference type="ARBA" id="ARBA00033987"/>
    </source>
</evidence>
<dbReference type="EC" id="2.4.2.30" evidence="1"/>
<feature type="repeat" description="ANK" evidence="8">
    <location>
        <begin position="111"/>
        <end position="143"/>
    </location>
</feature>
<dbReference type="InterPro" id="IPR013761">
    <property type="entry name" value="SAM/pointed_sf"/>
</dbReference>
<dbReference type="Gene3D" id="1.10.150.50">
    <property type="entry name" value="Transcription Factor, Ets-1"/>
    <property type="match status" value="2"/>
</dbReference>
<dbReference type="PANTHER" id="PTHR24171:SF8">
    <property type="entry name" value="BRCA1-ASSOCIATED RING DOMAIN PROTEIN 1"/>
    <property type="match status" value="1"/>
</dbReference>
<evidence type="ECO:0000313" key="11">
    <source>
        <dbReference type="EMBL" id="CAG9318846.1"/>
    </source>
</evidence>
<dbReference type="Gene3D" id="1.25.40.20">
    <property type="entry name" value="Ankyrin repeat-containing domain"/>
    <property type="match status" value="2"/>
</dbReference>
<dbReference type="GO" id="GO:0016779">
    <property type="term" value="F:nucleotidyltransferase activity"/>
    <property type="evidence" value="ECO:0007669"/>
    <property type="project" value="UniProtKB-KW"/>
</dbReference>
<dbReference type="InterPro" id="IPR036770">
    <property type="entry name" value="Ankyrin_rpt-contain_sf"/>
</dbReference>
<proteinExistence type="inferred from homology"/>
<dbReference type="Pfam" id="PF07647">
    <property type="entry name" value="SAM_2"/>
    <property type="match status" value="1"/>
</dbReference>
<dbReference type="EMBL" id="CAJZBQ010000021">
    <property type="protein sequence ID" value="CAG9318846.1"/>
    <property type="molecule type" value="Genomic_DNA"/>
</dbReference>
<dbReference type="PANTHER" id="PTHR24171">
    <property type="entry name" value="ANKYRIN REPEAT DOMAIN-CONTAINING PROTEIN 39-RELATED"/>
    <property type="match status" value="1"/>
</dbReference>
<feature type="domain" description="SAM" evidence="10">
    <location>
        <begin position="399"/>
        <end position="471"/>
    </location>
</feature>
<organism evidence="11 12">
    <name type="scientific">Blepharisma stoltei</name>
    <dbReference type="NCBI Taxonomy" id="1481888"/>
    <lineage>
        <taxon>Eukaryota</taxon>
        <taxon>Sar</taxon>
        <taxon>Alveolata</taxon>
        <taxon>Ciliophora</taxon>
        <taxon>Postciliodesmatophora</taxon>
        <taxon>Heterotrichea</taxon>
        <taxon>Heterotrichida</taxon>
        <taxon>Blepharismidae</taxon>
        <taxon>Blepharisma</taxon>
    </lineage>
</organism>
<comment type="catalytic activity">
    <reaction evidence="7">
        <text>NAD(+) + (ADP-D-ribosyl)n-acceptor = nicotinamide + (ADP-D-ribosyl)n+1-acceptor + H(+).</text>
        <dbReference type="EC" id="2.4.2.30"/>
    </reaction>
</comment>
<dbReference type="InterPro" id="IPR002110">
    <property type="entry name" value="Ankyrin_rpt"/>
</dbReference>
<keyword evidence="4" id="KW-0677">Repeat</keyword>
<feature type="repeat" description="ANK" evidence="8">
    <location>
        <begin position="78"/>
        <end position="110"/>
    </location>
</feature>
<dbReference type="Pfam" id="PF00023">
    <property type="entry name" value="Ank"/>
    <property type="match status" value="1"/>
</dbReference>
<dbReference type="GO" id="GO:0003950">
    <property type="term" value="F:NAD+ poly-ADP-ribosyltransferase activity"/>
    <property type="evidence" value="ECO:0007669"/>
    <property type="project" value="UniProtKB-EC"/>
</dbReference>
<evidence type="ECO:0000256" key="5">
    <source>
        <dbReference type="ARBA" id="ARBA00023043"/>
    </source>
</evidence>
<keyword evidence="12" id="KW-1185">Reference proteome</keyword>
<evidence type="ECO:0000256" key="9">
    <source>
        <dbReference type="SAM" id="MobiDB-lite"/>
    </source>
</evidence>
<keyword evidence="3" id="KW-0808">Transferase</keyword>
<name>A0AAU9ITC2_9CILI</name>
<dbReference type="SUPFAM" id="SSF47769">
    <property type="entry name" value="SAM/Pointed domain"/>
    <property type="match status" value="2"/>
</dbReference>
<keyword evidence="3" id="KW-0548">Nucleotidyltransferase</keyword>
<accession>A0AAU9ITC2</accession>
<dbReference type="SMART" id="SM00248">
    <property type="entry name" value="ANK"/>
    <property type="match status" value="4"/>
</dbReference>
<feature type="region of interest" description="Disordered" evidence="9">
    <location>
        <begin position="263"/>
        <end position="283"/>
    </location>
</feature>
<dbReference type="SMART" id="SM00454">
    <property type="entry name" value="SAM"/>
    <property type="match status" value="2"/>
</dbReference>
<dbReference type="PROSITE" id="PS50297">
    <property type="entry name" value="ANK_REP_REGION"/>
    <property type="match status" value="4"/>
</dbReference>
<evidence type="ECO:0000256" key="4">
    <source>
        <dbReference type="ARBA" id="ARBA00022737"/>
    </source>
</evidence>
<gene>
    <name evidence="11" type="ORF">BSTOLATCC_MIC22208</name>
</gene>
<evidence type="ECO:0000256" key="2">
    <source>
        <dbReference type="ARBA" id="ARBA00022676"/>
    </source>
</evidence>
<evidence type="ECO:0000256" key="6">
    <source>
        <dbReference type="ARBA" id="ARBA00024347"/>
    </source>
</evidence>
<evidence type="ECO:0000259" key="10">
    <source>
        <dbReference type="PROSITE" id="PS50105"/>
    </source>
</evidence>
<dbReference type="InterPro" id="IPR001660">
    <property type="entry name" value="SAM"/>
</dbReference>
<feature type="domain" description="SAM" evidence="10">
    <location>
        <begin position="293"/>
        <end position="359"/>
    </location>
</feature>
<dbReference type="SUPFAM" id="SSF48403">
    <property type="entry name" value="Ankyrin repeat"/>
    <property type="match status" value="1"/>
</dbReference>
<evidence type="ECO:0000256" key="1">
    <source>
        <dbReference type="ARBA" id="ARBA00012020"/>
    </source>
</evidence>
<dbReference type="PROSITE" id="PS50105">
    <property type="entry name" value="SAM_DOMAIN"/>
    <property type="match status" value="2"/>
</dbReference>
<comment type="caution">
    <text evidence="11">The sequence shown here is derived from an EMBL/GenBank/DDBJ whole genome shotgun (WGS) entry which is preliminary data.</text>
</comment>
<feature type="repeat" description="ANK" evidence="8">
    <location>
        <begin position="145"/>
        <end position="177"/>
    </location>
</feature>
<dbReference type="Proteomes" id="UP001162131">
    <property type="component" value="Unassembled WGS sequence"/>
</dbReference>